<dbReference type="EMBL" id="CP104214">
    <property type="protein sequence ID" value="UWX69103.1"/>
    <property type="molecule type" value="Genomic_DNA"/>
</dbReference>
<dbReference type="Pfam" id="PF07729">
    <property type="entry name" value="FCD"/>
    <property type="match status" value="1"/>
</dbReference>
<evidence type="ECO:0000313" key="7">
    <source>
        <dbReference type="Proteomes" id="UP000220629"/>
    </source>
</evidence>
<evidence type="ECO:0000256" key="2">
    <source>
        <dbReference type="ARBA" id="ARBA00023125"/>
    </source>
</evidence>
<dbReference type="GO" id="GO:0003677">
    <property type="term" value="F:DNA binding"/>
    <property type="evidence" value="ECO:0007669"/>
    <property type="project" value="UniProtKB-KW"/>
</dbReference>
<dbReference type="Proteomes" id="UP001059745">
    <property type="component" value="Chromosome 1"/>
</dbReference>
<dbReference type="AlphaFoldDB" id="A0A0M2Q977"/>
<dbReference type="EMBL" id="PDDY01000004">
    <property type="protein sequence ID" value="PEH37678.1"/>
    <property type="molecule type" value="Genomic_DNA"/>
</dbReference>
<dbReference type="SMART" id="SM00895">
    <property type="entry name" value="FCD"/>
    <property type="match status" value="1"/>
</dbReference>
<organism evidence="5 7">
    <name type="scientific">Burkholderia gladioli</name>
    <name type="common">Pseudomonas marginata</name>
    <name type="synonym">Phytomonas marginata</name>
    <dbReference type="NCBI Taxonomy" id="28095"/>
    <lineage>
        <taxon>Bacteria</taxon>
        <taxon>Pseudomonadati</taxon>
        <taxon>Pseudomonadota</taxon>
        <taxon>Betaproteobacteria</taxon>
        <taxon>Burkholderiales</taxon>
        <taxon>Burkholderiaceae</taxon>
        <taxon>Burkholderia</taxon>
    </lineage>
</organism>
<keyword evidence="3" id="KW-0804">Transcription</keyword>
<dbReference type="PANTHER" id="PTHR43537:SF45">
    <property type="entry name" value="GNTR FAMILY REGULATORY PROTEIN"/>
    <property type="match status" value="1"/>
</dbReference>
<reference evidence="6" key="3">
    <citation type="submission" date="2022-09" db="EMBL/GenBank/DDBJ databases">
        <title>Genomic of Burkholderia gladioli.</title>
        <authorList>
            <person name="Wu H."/>
        </authorList>
    </citation>
    <scope>NUCLEOTIDE SEQUENCE</scope>
    <source>
        <strain evidence="6">ZN-S4</strain>
    </source>
</reference>
<gene>
    <name evidence="5" type="ORF">CRM94_24555</name>
    <name evidence="6" type="ORF">NYZ96_12820</name>
</gene>
<dbReference type="PROSITE" id="PS50949">
    <property type="entry name" value="HTH_GNTR"/>
    <property type="match status" value="1"/>
</dbReference>
<dbReference type="Gene3D" id="1.20.120.530">
    <property type="entry name" value="GntR ligand-binding domain-like"/>
    <property type="match status" value="1"/>
</dbReference>
<dbReference type="Pfam" id="PF00392">
    <property type="entry name" value="GntR"/>
    <property type="match status" value="1"/>
</dbReference>
<keyword evidence="1" id="KW-0805">Transcription regulation</keyword>
<dbReference type="InterPro" id="IPR000524">
    <property type="entry name" value="Tscrpt_reg_HTH_GntR"/>
</dbReference>
<dbReference type="OMA" id="DATYKEH"/>
<sequence length="245" mass="27783">MSDSPLSPGLADDEQAVNRANPLAEQVYQQLKSDIFGFRLLPGDRFSETDIARHYGVSRTPMRDGLFRLQREGYLEVGFRRGWKVAPIDFAQLDQLYELRIVLELAAIERLTAGAGNWADALATLHATWCVAPEARETDPAEMFRMDEAFHRQLVAATGNAEMLRVHNEVTERIRIVRRLDFLKAHRTSATYEEHAKMIRLLERGAIAEAGMLLRAHITQSRLEVRKITLSMLAEARGSKLPFVL</sequence>
<reference evidence="7" key="2">
    <citation type="submission" date="2017-09" db="EMBL/GenBank/DDBJ databases">
        <title>FDA dAtabase for Regulatory Grade micrObial Sequences (FDA-ARGOS): Supporting development and validation of Infectious Disease Dx tests.</title>
        <authorList>
            <person name="Minogue T."/>
            <person name="Wolcott M."/>
            <person name="Wasieloski L."/>
            <person name="Aguilar W."/>
            <person name="Moore D."/>
            <person name="Tallon L."/>
            <person name="Sadzewicz L."/>
            <person name="Ott S."/>
            <person name="Zhao X."/>
            <person name="Nagaraj S."/>
            <person name="Vavikolanu K."/>
            <person name="Aluvathingal J."/>
            <person name="Nadendla S."/>
            <person name="Sichtig H."/>
        </authorList>
    </citation>
    <scope>NUCLEOTIDE SEQUENCE [LARGE SCALE GENOMIC DNA]</scope>
    <source>
        <strain evidence="7">FDAARGOS_390</strain>
    </source>
</reference>
<evidence type="ECO:0000313" key="6">
    <source>
        <dbReference type="EMBL" id="UWX69103.1"/>
    </source>
</evidence>
<dbReference type="SUPFAM" id="SSF48008">
    <property type="entry name" value="GntR ligand-binding domain-like"/>
    <property type="match status" value="1"/>
</dbReference>
<dbReference type="InterPro" id="IPR011711">
    <property type="entry name" value="GntR_C"/>
</dbReference>
<protein>
    <submittedName>
        <fullName evidence="5">GntR family transcriptional regulator</fullName>
    </submittedName>
</protein>
<dbReference type="Proteomes" id="UP000220629">
    <property type="component" value="Unassembled WGS sequence"/>
</dbReference>
<feature type="domain" description="HTH gntR-type" evidence="4">
    <location>
        <begin position="21"/>
        <end position="88"/>
    </location>
</feature>
<dbReference type="SUPFAM" id="SSF46785">
    <property type="entry name" value="Winged helix' DNA-binding domain"/>
    <property type="match status" value="1"/>
</dbReference>
<evidence type="ECO:0000313" key="5">
    <source>
        <dbReference type="EMBL" id="PEH37678.1"/>
    </source>
</evidence>
<accession>A0A0M2Q977</accession>
<dbReference type="InterPro" id="IPR036390">
    <property type="entry name" value="WH_DNA-bd_sf"/>
</dbReference>
<dbReference type="GO" id="GO:0003700">
    <property type="term" value="F:DNA-binding transcription factor activity"/>
    <property type="evidence" value="ECO:0007669"/>
    <property type="project" value="InterPro"/>
</dbReference>
<reference evidence="5" key="1">
    <citation type="submission" date="2017-09" db="EMBL/GenBank/DDBJ databases">
        <title>FDA dAtabase for Regulatory Grade micrObial Sequences (FDA-ARGOS): Supporting development and validation of Infectious Disease Dx tests.</title>
        <authorList>
            <person name="Minogue T."/>
            <person name="Wolcott M."/>
            <person name="Wasieloski L."/>
            <person name="Aguilar W."/>
            <person name="Moore D."/>
            <person name="Tallon L.J."/>
            <person name="Sadzewicz L."/>
            <person name="Ott S."/>
            <person name="Zhao X."/>
            <person name="Nagaraj S."/>
            <person name="Vavikolanu K."/>
            <person name="Aluvathingal J."/>
            <person name="Nadendla S."/>
            <person name="Sichtig H."/>
        </authorList>
    </citation>
    <scope>NUCLEOTIDE SEQUENCE</scope>
    <source>
        <strain evidence="5">FDAARGOS_390</strain>
    </source>
</reference>
<evidence type="ECO:0000256" key="3">
    <source>
        <dbReference type="ARBA" id="ARBA00023163"/>
    </source>
</evidence>
<dbReference type="Gene3D" id="1.10.10.10">
    <property type="entry name" value="Winged helix-like DNA-binding domain superfamily/Winged helix DNA-binding domain"/>
    <property type="match status" value="1"/>
</dbReference>
<dbReference type="PANTHER" id="PTHR43537">
    <property type="entry name" value="TRANSCRIPTIONAL REGULATOR, GNTR FAMILY"/>
    <property type="match status" value="1"/>
</dbReference>
<keyword evidence="2" id="KW-0238">DNA-binding</keyword>
<dbReference type="InterPro" id="IPR036388">
    <property type="entry name" value="WH-like_DNA-bd_sf"/>
</dbReference>
<dbReference type="RefSeq" id="WP_013698613.1">
    <property type="nucleotide sequence ID" value="NZ_CADEPO010000027.1"/>
</dbReference>
<dbReference type="SMART" id="SM00345">
    <property type="entry name" value="HTH_GNTR"/>
    <property type="match status" value="1"/>
</dbReference>
<dbReference type="InterPro" id="IPR008920">
    <property type="entry name" value="TF_FadR/GntR_C"/>
</dbReference>
<proteinExistence type="predicted"/>
<evidence type="ECO:0000256" key="1">
    <source>
        <dbReference type="ARBA" id="ARBA00023015"/>
    </source>
</evidence>
<evidence type="ECO:0000259" key="4">
    <source>
        <dbReference type="PROSITE" id="PS50949"/>
    </source>
</evidence>
<dbReference type="CDD" id="cd07377">
    <property type="entry name" value="WHTH_GntR"/>
    <property type="match status" value="1"/>
</dbReference>
<name>A0A0M2Q977_BURGA</name>